<name>A0A2W5SR47_9BACT</name>
<evidence type="ECO:0000259" key="3">
    <source>
        <dbReference type="Pfam" id="PF13005"/>
    </source>
</evidence>
<dbReference type="Pfam" id="PF03050">
    <property type="entry name" value="DDE_Tnp_IS66"/>
    <property type="match status" value="1"/>
</dbReference>
<dbReference type="Pfam" id="PF13005">
    <property type="entry name" value="zf-IS66"/>
    <property type="match status" value="1"/>
</dbReference>
<dbReference type="Pfam" id="PF13007">
    <property type="entry name" value="LZ_Tnp_IS66"/>
    <property type="match status" value="1"/>
</dbReference>
<feature type="coiled-coil region" evidence="1">
    <location>
        <begin position="11"/>
        <end position="45"/>
    </location>
</feature>
<feature type="domain" description="Transposase IS66 zinc-finger binding" evidence="3">
    <location>
        <begin position="120"/>
        <end position="163"/>
    </location>
</feature>
<evidence type="ECO:0000313" key="5">
    <source>
        <dbReference type="EMBL" id="PZR03283.1"/>
    </source>
</evidence>
<evidence type="ECO:0000259" key="2">
    <source>
        <dbReference type="Pfam" id="PF03050"/>
    </source>
</evidence>
<accession>A0A2W5SR47</accession>
<evidence type="ECO:0000259" key="4">
    <source>
        <dbReference type="Pfam" id="PF13007"/>
    </source>
</evidence>
<dbReference type="AlphaFoldDB" id="A0A2W5SR47"/>
<proteinExistence type="predicted"/>
<comment type="caution">
    <text evidence="5">The sequence shown here is derived from an EMBL/GenBank/DDBJ whole genome shotgun (WGS) entry which is preliminary data.</text>
</comment>
<dbReference type="PANTHER" id="PTHR33678">
    <property type="entry name" value="BLL1576 PROTEIN"/>
    <property type="match status" value="1"/>
</dbReference>
<sequence>MHMPQHNEEELNRLRETLARITREHSALRDELRLVRTERDLLKERLHASLRKLFAAKSEARGTDQKDLFFNEAEALAPVPTAAVDEGVSVAAHKRLKRGRKPLDPALPREVIRHELPAHERLCPHDGTPLQEIGVEASEQLDIIPQQVRVIRHERVKYACPCCTQHLRTAPAPLRLIPKALLTDDALAWVVAAKYQDALPLYRQAAILGRFGGEISRNTLAANVVRAGQAVQPLINLLRDHLFDCRLVHGDETELQVLKEPGRAAQRKSYLWVQMSGAGPPLRLFTYAQNRSGATAQRLYDGLAQGAAFVTDGYEVYDGIAQAHRLVHLGCWSHARRRFIDAEAALPKTARSPEQPATQFVALIRELYAIEARARELELHAAERL</sequence>
<feature type="domain" description="Transposase IS66 central" evidence="2">
    <location>
        <begin position="181"/>
        <end position="380"/>
    </location>
</feature>
<evidence type="ECO:0000256" key="1">
    <source>
        <dbReference type="SAM" id="Coils"/>
    </source>
</evidence>
<keyword evidence="1" id="KW-0175">Coiled coil</keyword>
<dbReference type="Proteomes" id="UP000249061">
    <property type="component" value="Unassembled WGS sequence"/>
</dbReference>
<evidence type="ECO:0000313" key="6">
    <source>
        <dbReference type="Proteomes" id="UP000249061"/>
    </source>
</evidence>
<dbReference type="InterPro" id="IPR024474">
    <property type="entry name" value="Znf_dom_IS66"/>
</dbReference>
<organism evidence="5 6">
    <name type="scientific">Archangium gephyra</name>
    <dbReference type="NCBI Taxonomy" id="48"/>
    <lineage>
        <taxon>Bacteria</taxon>
        <taxon>Pseudomonadati</taxon>
        <taxon>Myxococcota</taxon>
        <taxon>Myxococcia</taxon>
        <taxon>Myxococcales</taxon>
        <taxon>Cystobacterineae</taxon>
        <taxon>Archangiaceae</taxon>
        <taxon>Archangium</taxon>
    </lineage>
</organism>
<dbReference type="PANTHER" id="PTHR33678:SF1">
    <property type="entry name" value="BLL1576 PROTEIN"/>
    <property type="match status" value="1"/>
</dbReference>
<protein>
    <submittedName>
        <fullName evidence="5">IS66 family transposase</fullName>
    </submittedName>
</protein>
<gene>
    <name evidence="5" type="ORF">DI536_36160</name>
</gene>
<reference evidence="5 6" key="1">
    <citation type="submission" date="2017-08" db="EMBL/GenBank/DDBJ databases">
        <title>Infants hospitalized years apart are colonized by the same room-sourced microbial strains.</title>
        <authorList>
            <person name="Brooks B."/>
            <person name="Olm M.R."/>
            <person name="Firek B.A."/>
            <person name="Baker R."/>
            <person name="Thomas B.C."/>
            <person name="Morowitz M.J."/>
            <person name="Banfield J.F."/>
        </authorList>
    </citation>
    <scope>NUCLEOTIDE SEQUENCE [LARGE SCALE GENOMIC DNA]</scope>
    <source>
        <strain evidence="5">S2_003_000_R2_14</strain>
    </source>
</reference>
<dbReference type="InterPro" id="IPR024463">
    <property type="entry name" value="Transposase_TnpC_homeodom"/>
</dbReference>
<feature type="non-terminal residue" evidence="5">
    <location>
        <position position="385"/>
    </location>
</feature>
<dbReference type="NCBIfam" id="NF033517">
    <property type="entry name" value="transpos_IS66"/>
    <property type="match status" value="1"/>
</dbReference>
<dbReference type="InterPro" id="IPR004291">
    <property type="entry name" value="Transposase_IS66_central"/>
</dbReference>
<feature type="domain" description="Transposase TnpC homeodomain" evidence="4">
    <location>
        <begin position="42"/>
        <end position="112"/>
    </location>
</feature>
<dbReference type="EMBL" id="QFQP01000102">
    <property type="protein sequence ID" value="PZR03283.1"/>
    <property type="molecule type" value="Genomic_DNA"/>
</dbReference>
<dbReference type="InterPro" id="IPR052344">
    <property type="entry name" value="Transposase-related"/>
</dbReference>